<evidence type="ECO:0000256" key="1">
    <source>
        <dbReference type="SAM" id="MobiDB-lite"/>
    </source>
</evidence>
<dbReference type="Proteomes" id="UP000730481">
    <property type="component" value="Unassembled WGS sequence"/>
</dbReference>
<keyword evidence="2" id="KW-0472">Membrane</keyword>
<feature type="region of interest" description="Disordered" evidence="1">
    <location>
        <begin position="208"/>
        <end position="286"/>
    </location>
</feature>
<sequence>MTPVPTIRQMPITRLNISRLETRGHWCLGWDCLTPAEKAGIIISAVVTLIVLLFAYMYYLGRITTAHQEIVLRHQRRRRRHSFALAPTVSLVQLPVPRFPSQQVSYQPVVYHLPLAPLGTVVLPHLQGSSGMIPQQQIPVLLPVQPTTYIQQRPIFQPTTTQKQTARQPQRSVSVPASMSSSGLPPRHPSWPQRLCRAFGLPLGRASTVHSESVPGTPVISQAQTADSHQEASANRRTDKQTELHDALSNSPDVRHNSGPSDDSQESDSSNRTGIGRINSPGSAAATVHSDDYDLISNVHLLHNHQNTANGQGLREEETDVLNVNNSNLSDYHNPLAVLPVRSPFDPMERPPTPTPEMLSSQQHMDQLEFMMPGRRSNGYTPTLSHQPTMRTYHSECDQDHRGRETHRRNWDSTSNLCPSITGLHRY</sequence>
<proteinExistence type="predicted"/>
<dbReference type="OrthoDB" id="5236168at2759"/>
<evidence type="ECO:0000313" key="4">
    <source>
        <dbReference type="Proteomes" id="UP000730481"/>
    </source>
</evidence>
<reference evidence="3" key="2">
    <citation type="submission" date="2020-02" db="EMBL/GenBank/DDBJ databases">
        <title>Identification and distribution of gene clusters putatively required for synthesis of sphingolipid metabolism inhibitors in phylogenetically diverse species of the filamentous fungus Fusarium.</title>
        <authorList>
            <person name="Kim H.-S."/>
            <person name="Busman M."/>
            <person name="Brown D.W."/>
            <person name="Divon H."/>
            <person name="Uhlig S."/>
            <person name="Proctor R.H."/>
        </authorList>
    </citation>
    <scope>NUCLEOTIDE SEQUENCE</scope>
    <source>
        <strain evidence="3">NRRL 25174</strain>
    </source>
</reference>
<name>A0A9P5AAD3_9HYPO</name>
<feature type="compositionally biased region" description="Low complexity" evidence="1">
    <location>
        <begin position="172"/>
        <end position="182"/>
    </location>
</feature>
<keyword evidence="4" id="KW-1185">Reference proteome</keyword>
<organism evidence="3 4">
    <name type="scientific">Fusarium beomiforme</name>
    <dbReference type="NCBI Taxonomy" id="44412"/>
    <lineage>
        <taxon>Eukaryota</taxon>
        <taxon>Fungi</taxon>
        <taxon>Dikarya</taxon>
        <taxon>Ascomycota</taxon>
        <taxon>Pezizomycotina</taxon>
        <taxon>Sordariomycetes</taxon>
        <taxon>Hypocreomycetidae</taxon>
        <taxon>Hypocreales</taxon>
        <taxon>Nectriaceae</taxon>
        <taxon>Fusarium</taxon>
        <taxon>Fusarium burgessii species complex</taxon>
    </lineage>
</organism>
<dbReference type="AlphaFoldDB" id="A0A9P5AAD3"/>
<evidence type="ECO:0000313" key="3">
    <source>
        <dbReference type="EMBL" id="KAF4335124.1"/>
    </source>
</evidence>
<feature type="region of interest" description="Disordered" evidence="1">
    <location>
        <begin position="157"/>
        <end position="191"/>
    </location>
</feature>
<feature type="compositionally biased region" description="Basic and acidic residues" evidence="1">
    <location>
        <begin position="228"/>
        <end position="246"/>
    </location>
</feature>
<reference evidence="3" key="1">
    <citation type="journal article" date="2017" name="Mycologia">
        <title>Fusarium algeriense, sp. nov., a novel toxigenic crown rot pathogen of durum wheat from Algeria is nested in the Fusarium burgessii species complex.</title>
        <authorList>
            <person name="Laraba I."/>
            <person name="Keddad A."/>
            <person name="Boureghda H."/>
            <person name="Abdallah N."/>
            <person name="Vaughan M.M."/>
            <person name="Proctor R.H."/>
            <person name="Busman M."/>
            <person name="O'Donnell K."/>
        </authorList>
    </citation>
    <scope>NUCLEOTIDE SEQUENCE</scope>
    <source>
        <strain evidence="3">NRRL 25174</strain>
    </source>
</reference>
<gene>
    <name evidence="3" type="ORF">FBEOM_11048</name>
</gene>
<feature type="transmembrane region" description="Helical" evidence="2">
    <location>
        <begin position="39"/>
        <end position="61"/>
    </location>
</feature>
<feature type="compositionally biased region" description="Polar residues" evidence="1">
    <location>
        <begin position="248"/>
        <end position="273"/>
    </location>
</feature>
<comment type="caution">
    <text evidence="3">The sequence shown here is derived from an EMBL/GenBank/DDBJ whole genome shotgun (WGS) entry which is preliminary data.</text>
</comment>
<feature type="compositionally biased region" description="Polar residues" evidence="1">
    <location>
        <begin position="157"/>
        <end position="171"/>
    </location>
</feature>
<evidence type="ECO:0000256" key="2">
    <source>
        <dbReference type="SAM" id="Phobius"/>
    </source>
</evidence>
<dbReference type="EMBL" id="PVQB02000595">
    <property type="protein sequence ID" value="KAF4335124.1"/>
    <property type="molecule type" value="Genomic_DNA"/>
</dbReference>
<keyword evidence="2" id="KW-0812">Transmembrane</keyword>
<accession>A0A9P5AAD3</accession>
<protein>
    <submittedName>
        <fullName evidence="3">Aminoadipate-semialdehyde dehydrogenase large subunit</fullName>
    </submittedName>
</protein>
<keyword evidence="2" id="KW-1133">Transmembrane helix</keyword>